<evidence type="ECO:0000313" key="3">
    <source>
        <dbReference type="EMBL" id="OYQ20236.1"/>
    </source>
</evidence>
<keyword evidence="4" id="KW-1185">Reference proteome</keyword>
<reference evidence="3 4" key="1">
    <citation type="submission" date="2017-07" db="EMBL/GenBank/DDBJ databases">
        <title>Elstera cyanobacteriorum sp. nov., a novel bacterium isolated from cyanobacterial aggregates in a eutrophic lake.</title>
        <authorList>
            <person name="Cai H."/>
        </authorList>
    </citation>
    <scope>NUCLEOTIDE SEQUENCE [LARGE SCALE GENOMIC DNA]</scope>
    <source>
        <strain evidence="3 4">TH019</strain>
    </source>
</reference>
<dbReference type="Proteomes" id="UP000216361">
    <property type="component" value="Unassembled WGS sequence"/>
</dbReference>
<accession>A0A255XTB8</accession>
<feature type="region of interest" description="Disordered" evidence="1">
    <location>
        <begin position="584"/>
        <end position="612"/>
    </location>
</feature>
<evidence type="ECO:0000256" key="2">
    <source>
        <dbReference type="SAM" id="Phobius"/>
    </source>
</evidence>
<keyword evidence="2" id="KW-0472">Membrane</keyword>
<dbReference type="AlphaFoldDB" id="A0A255XTB8"/>
<comment type="caution">
    <text evidence="3">The sequence shown here is derived from an EMBL/GenBank/DDBJ whole genome shotgun (WGS) entry which is preliminary data.</text>
</comment>
<keyword evidence="2" id="KW-1133">Transmembrane helix</keyword>
<dbReference type="OrthoDB" id="7359373at2"/>
<feature type="transmembrane region" description="Helical" evidence="2">
    <location>
        <begin position="401"/>
        <end position="424"/>
    </location>
</feature>
<feature type="transmembrane region" description="Helical" evidence="2">
    <location>
        <begin position="431"/>
        <end position="449"/>
    </location>
</feature>
<organism evidence="3 4">
    <name type="scientific">Elstera cyanobacteriorum</name>
    <dbReference type="NCBI Taxonomy" id="2022747"/>
    <lineage>
        <taxon>Bacteria</taxon>
        <taxon>Pseudomonadati</taxon>
        <taxon>Pseudomonadota</taxon>
        <taxon>Alphaproteobacteria</taxon>
        <taxon>Rhodospirillales</taxon>
        <taxon>Rhodospirillaceae</taxon>
        <taxon>Elstera</taxon>
    </lineage>
</organism>
<sequence length="612" mass="61991">MAGNISAAIKILLSAVDRASAPIRAVQARLSGITAAAARARLALAALGEIKGLDKLKAGLGGVLGHLKGIAGQAAGLAAPVAALFGGASIAGILGAVKATSDYADEISGAAQIAGVAVEQFQALAYAADQANVPTEVLSKSFNILNKNIAYARSGNKKAAEMFAAMGLSVDELKQLSPDEVMRKLADSFEKIENPSLKSAAAMAIFGKAGAQLLPFFEGGSKSIGEMEDKAKRLGIVMGGDGIDAVKDFGDNVSTLMQSIQGLARSIAVKVIPYLEPLVLRMTDWIAANRELIATKAGEFVEKLAGWLQRIDFDAVLQGITDFAAGVQRIVDFLGGWSNALTLLALSLTGLLGPMVSVAGGTAQIAISLTRLLPGLAAATGGFARFGLRVAALAVGLGGRLALALAGLVPALMALIPPIISVGAAILATPIGWLLAGIALIAGAVYLIINNWSALGDFFTGLWDGIKALFGGLIGWFADIGGRWIGALWGGLKSAWGGLWGWITDAVSGLVDLITAPIRAVSGLVTNTITGGGAAPMAGSAGSGGGPVVNAGGLREGTGLIPPAAGPARAQVGGEMVVRFENPPPGMTVEKSTSDTPGLTFRPDLGPAWGIA</sequence>
<dbReference type="RefSeq" id="WP_094408059.1">
    <property type="nucleotide sequence ID" value="NZ_BMJZ01000001.1"/>
</dbReference>
<proteinExistence type="predicted"/>
<evidence type="ECO:0000313" key="4">
    <source>
        <dbReference type="Proteomes" id="UP000216361"/>
    </source>
</evidence>
<evidence type="ECO:0008006" key="5">
    <source>
        <dbReference type="Google" id="ProtNLM"/>
    </source>
</evidence>
<evidence type="ECO:0000256" key="1">
    <source>
        <dbReference type="SAM" id="MobiDB-lite"/>
    </source>
</evidence>
<gene>
    <name evidence="3" type="ORF">CHR90_05875</name>
</gene>
<feature type="transmembrane region" description="Helical" evidence="2">
    <location>
        <begin position="337"/>
        <end position="360"/>
    </location>
</feature>
<dbReference type="EMBL" id="NOXS01000029">
    <property type="protein sequence ID" value="OYQ20236.1"/>
    <property type="molecule type" value="Genomic_DNA"/>
</dbReference>
<protein>
    <recommendedName>
        <fullName evidence="5">Phage tail tape measure protein domain-containing protein</fullName>
    </recommendedName>
</protein>
<name>A0A255XTB8_9PROT</name>
<feature type="transmembrane region" description="Helical" evidence="2">
    <location>
        <begin position="372"/>
        <end position="395"/>
    </location>
</feature>
<keyword evidence="2" id="KW-0812">Transmembrane</keyword>